<name>A0A0A9FT90_ARUDO</name>
<reference evidence="1" key="1">
    <citation type="submission" date="2014-09" db="EMBL/GenBank/DDBJ databases">
        <authorList>
            <person name="Magalhaes I.L.F."/>
            <person name="Oliveira U."/>
            <person name="Santos F.R."/>
            <person name="Vidigal T.H.D.A."/>
            <person name="Brescovit A.D."/>
            <person name="Santos A.J."/>
        </authorList>
    </citation>
    <scope>NUCLEOTIDE SEQUENCE</scope>
    <source>
        <tissue evidence="1">Shoot tissue taken approximately 20 cm above the soil surface</tissue>
    </source>
</reference>
<accession>A0A0A9FT90</accession>
<proteinExistence type="predicted"/>
<dbReference type="EMBL" id="GBRH01183437">
    <property type="protein sequence ID" value="JAE14459.1"/>
    <property type="molecule type" value="Transcribed_RNA"/>
</dbReference>
<organism evidence="1">
    <name type="scientific">Arundo donax</name>
    <name type="common">Giant reed</name>
    <name type="synonym">Donax arundinaceus</name>
    <dbReference type="NCBI Taxonomy" id="35708"/>
    <lineage>
        <taxon>Eukaryota</taxon>
        <taxon>Viridiplantae</taxon>
        <taxon>Streptophyta</taxon>
        <taxon>Embryophyta</taxon>
        <taxon>Tracheophyta</taxon>
        <taxon>Spermatophyta</taxon>
        <taxon>Magnoliopsida</taxon>
        <taxon>Liliopsida</taxon>
        <taxon>Poales</taxon>
        <taxon>Poaceae</taxon>
        <taxon>PACMAD clade</taxon>
        <taxon>Arundinoideae</taxon>
        <taxon>Arundineae</taxon>
        <taxon>Arundo</taxon>
    </lineage>
</organism>
<protein>
    <submittedName>
        <fullName evidence="1">Uncharacterized protein</fullName>
    </submittedName>
</protein>
<sequence length="13" mass="1479">MHSSTWCIASLSR</sequence>
<reference evidence="1" key="2">
    <citation type="journal article" date="2015" name="Data Brief">
        <title>Shoot transcriptome of the giant reed, Arundo donax.</title>
        <authorList>
            <person name="Barrero R.A."/>
            <person name="Guerrero F.D."/>
            <person name="Moolhuijzen P."/>
            <person name="Goolsby J.A."/>
            <person name="Tidwell J."/>
            <person name="Bellgard S.E."/>
            <person name="Bellgard M.I."/>
        </authorList>
    </citation>
    <scope>NUCLEOTIDE SEQUENCE</scope>
    <source>
        <tissue evidence="1">Shoot tissue taken approximately 20 cm above the soil surface</tissue>
    </source>
</reference>
<evidence type="ECO:0000313" key="1">
    <source>
        <dbReference type="EMBL" id="JAE14459.1"/>
    </source>
</evidence>